<dbReference type="EMBL" id="CP106679">
    <property type="protein sequence ID" value="UXP32269.1"/>
    <property type="molecule type" value="Genomic_DNA"/>
</dbReference>
<evidence type="ECO:0008006" key="3">
    <source>
        <dbReference type="Google" id="ProtNLM"/>
    </source>
</evidence>
<evidence type="ECO:0000313" key="1">
    <source>
        <dbReference type="EMBL" id="UXP32269.1"/>
    </source>
</evidence>
<proteinExistence type="predicted"/>
<sequence length="440" mass="49380">MKTPSKSMIKRLITVLLSVLFTATCPFSLMTFAQSDSKLPVLKLGNQSQLKFSASAQFWLRATELNPGTTIQGEAQDYVSDVSIRRLRLAISGNVTGRWYVKFQLGANNLNYINNNSTLKILDLETSYRFADAFELGGGKNGYVGLSRYAAPATCTGLSLDYPTFIMPTVNISDDLLRKFSLYAKGYLGQFAYRAVVARPMVVSQTELSEQTNFYSNFPQLQYSAYLSYQFFERESQKSAYQVATYLGSKKVMNLNAGFLYQSDALSGLGALQDTVSYDMLLLAMDFFLDISLDAHNYRSITAYLGYFDYDFGQDYIRHYGTNNPANGVTQGSLSGAGNSFPTTGTGQILYAQFGYKTHISHNEKIPALQPFFSAQYARYDALSDPMIMCDYGINILLNGQNSKLTLGVQNRPIYSNQNNDYSQVTDRMNMWVFQYQIKL</sequence>
<name>A0ABY6CPH4_9BACT</name>
<reference evidence="1" key="1">
    <citation type="submission" date="2022-09" db="EMBL/GenBank/DDBJ databases">
        <title>Comparative genomics and taxonomic characterization of three novel marine species of genus Reichenbachiella exhibiting antioxidant and polysaccharide degradation activities.</title>
        <authorList>
            <person name="Muhammad N."/>
            <person name="Lee Y.-J."/>
            <person name="Ko J."/>
            <person name="Kim S.-G."/>
        </authorList>
    </citation>
    <scope>NUCLEOTIDE SEQUENCE</scope>
    <source>
        <strain evidence="1">BKB1-1</strain>
    </source>
</reference>
<evidence type="ECO:0000313" key="2">
    <source>
        <dbReference type="Proteomes" id="UP001065174"/>
    </source>
</evidence>
<dbReference type="Proteomes" id="UP001065174">
    <property type="component" value="Chromosome"/>
</dbReference>
<dbReference type="RefSeq" id="WP_262309705.1">
    <property type="nucleotide sequence ID" value="NZ_CP106679.1"/>
</dbReference>
<accession>A0ABY6CPH4</accession>
<gene>
    <name evidence="1" type="ORF">N6H18_18175</name>
</gene>
<keyword evidence="2" id="KW-1185">Reference proteome</keyword>
<organism evidence="1 2">
    <name type="scientific">Reichenbachiella agarivorans</name>
    <dbReference type="NCBI Taxonomy" id="2979464"/>
    <lineage>
        <taxon>Bacteria</taxon>
        <taxon>Pseudomonadati</taxon>
        <taxon>Bacteroidota</taxon>
        <taxon>Cytophagia</taxon>
        <taxon>Cytophagales</taxon>
        <taxon>Reichenbachiellaceae</taxon>
        <taxon>Reichenbachiella</taxon>
    </lineage>
</organism>
<protein>
    <recommendedName>
        <fullName evidence="3">Short chain amide porin</fullName>
    </recommendedName>
</protein>